<keyword evidence="2" id="KW-0732">Signal</keyword>
<name>A0A6G1GTZ0_9PEZI</name>
<gene>
    <name evidence="3" type="ORF">K402DRAFT_395770</name>
</gene>
<dbReference type="EMBL" id="ML977168">
    <property type="protein sequence ID" value="KAF1984423.1"/>
    <property type="molecule type" value="Genomic_DNA"/>
</dbReference>
<proteinExistence type="predicted"/>
<evidence type="ECO:0000256" key="2">
    <source>
        <dbReference type="SAM" id="SignalP"/>
    </source>
</evidence>
<dbReference type="PANTHER" id="PTHR42077:SF1">
    <property type="entry name" value="YALI0F30239P"/>
    <property type="match status" value="1"/>
</dbReference>
<evidence type="ECO:0000313" key="3">
    <source>
        <dbReference type="EMBL" id="KAF1984423.1"/>
    </source>
</evidence>
<accession>A0A6G1GTZ0</accession>
<feature type="signal peptide" evidence="2">
    <location>
        <begin position="1"/>
        <end position="23"/>
    </location>
</feature>
<dbReference type="AlphaFoldDB" id="A0A6G1GTZ0"/>
<dbReference type="OrthoDB" id="4083871at2759"/>
<feature type="chain" id="PRO_5026171971" evidence="2">
    <location>
        <begin position="24"/>
        <end position="117"/>
    </location>
</feature>
<dbReference type="PANTHER" id="PTHR42077">
    <property type="entry name" value="YALI0F30239P"/>
    <property type="match status" value="1"/>
</dbReference>
<organism evidence="3 4">
    <name type="scientific">Aulographum hederae CBS 113979</name>
    <dbReference type="NCBI Taxonomy" id="1176131"/>
    <lineage>
        <taxon>Eukaryota</taxon>
        <taxon>Fungi</taxon>
        <taxon>Dikarya</taxon>
        <taxon>Ascomycota</taxon>
        <taxon>Pezizomycotina</taxon>
        <taxon>Dothideomycetes</taxon>
        <taxon>Pleosporomycetidae</taxon>
        <taxon>Aulographales</taxon>
        <taxon>Aulographaceae</taxon>
    </lineage>
</organism>
<evidence type="ECO:0000256" key="1">
    <source>
        <dbReference type="SAM" id="MobiDB-lite"/>
    </source>
</evidence>
<feature type="compositionally biased region" description="Low complexity" evidence="1">
    <location>
        <begin position="104"/>
        <end position="117"/>
    </location>
</feature>
<keyword evidence="4" id="KW-1185">Reference proteome</keyword>
<feature type="region of interest" description="Disordered" evidence="1">
    <location>
        <begin position="96"/>
        <end position="117"/>
    </location>
</feature>
<sequence length="117" mass="13087">MAKSKSASLVPLIILFLVVGVMAWVGYQMFVYSNELAERGKKKMEKKNITFTKDGMKVGVKEVKDEDYADKTQSVLVKAWNLTSFPAYRSRLWNTMAPEDNTGKSSGAKPKSSSSKR</sequence>
<reference evidence="3" key="1">
    <citation type="journal article" date="2020" name="Stud. Mycol.">
        <title>101 Dothideomycetes genomes: a test case for predicting lifestyles and emergence of pathogens.</title>
        <authorList>
            <person name="Haridas S."/>
            <person name="Albert R."/>
            <person name="Binder M."/>
            <person name="Bloem J."/>
            <person name="Labutti K."/>
            <person name="Salamov A."/>
            <person name="Andreopoulos B."/>
            <person name="Baker S."/>
            <person name="Barry K."/>
            <person name="Bills G."/>
            <person name="Bluhm B."/>
            <person name="Cannon C."/>
            <person name="Castanera R."/>
            <person name="Culley D."/>
            <person name="Daum C."/>
            <person name="Ezra D."/>
            <person name="Gonzalez J."/>
            <person name="Henrissat B."/>
            <person name="Kuo A."/>
            <person name="Liang C."/>
            <person name="Lipzen A."/>
            <person name="Lutzoni F."/>
            <person name="Magnuson J."/>
            <person name="Mondo S."/>
            <person name="Nolan M."/>
            <person name="Ohm R."/>
            <person name="Pangilinan J."/>
            <person name="Park H.-J."/>
            <person name="Ramirez L."/>
            <person name="Alfaro M."/>
            <person name="Sun H."/>
            <person name="Tritt A."/>
            <person name="Yoshinaga Y."/>
            <person name="Zwiers L.-H."/>
            <person name="Turgeon B."/>
            <person name="Goodwin S."/>
            <person name="Spatafora J."/>
            <person name="Crous P."/>
            <person name="Grigoriev I."/>
        </authorList>
    </citation>
    <scope>NUCLEOTIDE SEQUENCE</scope>
    <source>
        <strain evidence="3">CBS 113979</strain>
    </source>
</reference>
<dbReference type="Proteomes" id="UP000800041">
    <property type="component" value="Unassembled WGS sequence"/>
</dbReference>
<evidence type="ECO:0000313" key="4">
    <source>
        <dbReference type="Proteomes" id="UP000800041"/>
    </source>
</evidence>
<protein>
    <submittedName>
        <fullName evidence="3">Uncharacterized protein</fullName>
    </submittedName>
</protein>